<protein>
    <submittedName>
        <fullName evidence="4">RAB18A, member RAS oncogene family</fullName>
    </submittedName>
</protein>
<feature type="compositionally biased region" description="Polar residues" evidence="3">
    <location>
        <begin position="15"/>
        <end position="25"/>
    </location>
</feature>
<dbReference type="STRING" id="8078.ENSFHEP00000032750"/>
<keyword evidence="1" id="KW-0547">Nucleotide-binding</keyword>
<dbReference type="CDD" id="cd01863">
    <property type="entry name" value="Rab18"/>
    <property type="match status" value="1"/>
</dbReference>
<dbReference type="Proteomes" id="UP000265000">
    <property type="component" value="Unplaced"/>
</dbReference>
<evidence type="ECO:0000256" key="3">
    <source>
        <dbReference type="SAM" id="MobiDB-lite"/>
    </source>
</evidence>
<reference evidence="4" key="1">
    <citation type="submission" date="2025-08" db="UniProtKB">
        <authorList>
            <consortium name="Ensembl"/>
        </authorList>
    </citation>
    <scope>IDENTIFICATION</scope>
</reference>
<dbReference type="GO" id="GO:0001654">
    <property type="term" value="P:eye development"/>
    <property type="evidence" value="ECO:0007669"/>
    <property type="project" value="Ensembl"/>
</dbReference>
<sequence length="269" mass="29788">MLSTLYPPRARRHGTNTSGGATSSLLSVPVRKGSGYVHVKVRRADSRAFSQVAAVCFPPRAFSEKAAIVLSAAALKPTLVPWRCIWRRSRSIIHLRDAGRGSAGVQRVDFKVKTISVDGNKAKLAIWDTAGQERFRTLTPSYYRGAQGVILVYDVMRRETFTKLDNWLNELETYCTRNDLVKMLVGNKIDKENHEVDRAEGLKFARKHSMLFIEASAKTKDGVQCAFEELVEKIIQTPGLWQSEGHGRAVQLTDEDAGGGSCGGYCSLL</sequence>
<evidence type="ECO:0000313" key="5">
    <source>
        <dbReference type="Proteomes" id="UP000265000"/>
    </source>
</evidence>
<proteinExistence type="predicted"/>
<dbReference type="Ensembl" id="ENSFHET00000026397.1">
    <property type="protein sequence ID" value="ENSFHEP00000032750.1"/>
    <property type="gene ID" value="ENSFHEG00000019455.1"/>
</dbReference>
<dbReference type="PRINTS" id="PR00449">
    <property type="entry name" value="RASTRNSFRMNG"/>
</dbReference>
<evidence type="ECO:0000256" key="1">
    <source>
        <dbReference type="ARBA" id="ARBA00022741"/>
    </source>
</evidence>
<dbReference type="GeneTree" id="ENSGT00940000164184"/>
<dbReference type="SMART" id="SM00173">
    <property type="entry name" value="RAS"/>
    <property type="match status" value="1"/>
</dbReference>
<evidence type="ECO:0000313" key="4">
    <source>
        <dbReference type="Ensembl" id="ENSFHEP00000032750.1"/>
    </source>
</evidence>
<dbReference type="GO" id="GO:0005525">
    <property type="term" value="F:GTP binding"/>
    <property type="evidence" value="ECO:0007669"/>
    <property type="project" value="UniProtKB-KW"/>
</dbReference>
<reference evidence="4" key="2">
    <citation type="submission" date="2025-09" db="UniProtKB">
        <authorList>
            <consortium name="Ensembl"/>
        </authorList>
    </citation>
    <scope>IDENTIFICATION</scope>
</reference>
<dbReference type="FunFam" id="3.40.50.300:FF:001447">
    <property type="entry name" value="Ras-related protein Rab-1B"/>
    <property type="match status" value="1"/>
</dbReference>
<dbReference type="PROSITE" id="PS51419">
    <property type="entry name" value="RAB"/>
    <property type="match status" value="1"/>
</dbReference>
<dbReference type="SMART" id="SM00174">
    <property type="entry name" value="RHO"/>
    <property type="match status" value="1"/>
</dbReference>
<dbReference type="Gene3D" id="3.40.50.300">
    <property type="entry name" value="P-loop containing nucleotide triphosphate hydrolases"/>
    <property type="match status" value="1"/>
</dbReference>
<dbReference type="GO" id="GO:0003924">
    <property type="term" value="F:GTPase activity"/>
    <property type="evidence" value="ECO:0007669"/>
    <property type="project" value="InterPro"/>
</dbReference>
<dbReference type="SMART" id="SM00175">
    <property type="entry name" value="RAB"/>
    <property type="match status" value="1"/>
</dbReference>
<keyword evidence="5" id="KW-1185">Reference proteome</keyword>
<dbReference type="PROSITE" id="PS51421">
    <property type="entry name" value="RAS"/>
    <property type="match status" value="1"/>
</dbReference>
<dbReference type="InterPro" id="IPR027417">
    <property type="entry name" value="P-loop_NTPase"/>
</dbReference>
<dbReference type="InterPro" id="IPR005225">
    <property type="entry name" value="Small_GTP-bd"/>
</dbReference>
<dbReference type="AlphaFoldDB" id="A0A3Q2UME1"/>
<dbReference type="SMART" id="SM00176">
    <property type="entry name" value="RAN"/>
    <property type="match status" value="1"/>
</dbReference>
<name>A0A3Q2UME1_FUNHE</name>
<dbReference type="NCBIfam" id="TIGR00231">
    <property type="entry name" value="small_GTP"/>
    <property type="match status" value="1"/>
</dbReference>
<dbReference type="InterPro" id="IPR050227">
    <property type="entry name" value="Rab"/>
</dbReference>
<evidence type="ECO:0000256" key="2">
    <source>
        <dbReference type="ARBA" id="ARBA00023134"/>
    </source>
</evidence>
<accession>A0A3Q2UME1</accession>
<dbReference type="SUPFAM" id="SSF52540">
    <property type="entry name" value="P-loop containing nucleoside triphosphate hydrolases"/>
    <property type="match status" value="1"/>
</dbReference>
<dbReference type="Pfam" id="PF00071">
    <property type="entry name" value="Ras"/>
    <property type="match status" value="1"/>
</dbReference>
<organism evidence="4 5">
    <name type="scientific">Fundulus heteroclitus</name>
    <name type="common">Killifish</name>
    <name type="synonym">Mummichog</name>
    <dbReference type="NCBI Taxonomy" id="8078"/>
    <lineage>
        <taxon>Eukaryota</taxon>
        <taxon>Metazoa</taxon>
        <taxon>Chordata</taxon>
        <taxon>Craniata</taxon>
        <taxon>Vertebrata</taxon>
        <taxon>Euteleostomi</taxon>
        <taxon>Actinopterygii</taxon>
        <taxon>Neopterygii</taxon>
        <taxon>Teleostei</taxon>
        <taxon>Neoteleostei</taxon>
        <taxon>Acanthomorphata</taxon>
        <taxon>Ovalentaria</taxon>
        <taxon>Atherinomorphae</taxon>
        <taxon>Cyprinodontiformes</taxon>
        <taxon>Fundulidae</taxon>
        <taxon>Fundulus</taxon>
    </lineage>
</organism>
<dbReference type="GO" id="GO:0043009">
    <property type="term" value="P:chordate embryonic development"/>
    <property type="evidence" value="ECO:0007669"/>
    <property type="project" value="Ensembl"/>
</dbReference>
<feature type="region of interest" description="Disordered" evidence="3">
    <location>
        <begin position="1"/>
        <end position="25"/>
    </location>
</feature>
<dbReference type="InterPro" id="IPR001806">
    <property type="entry name" value="Small_GTPase"/>
</dbReference>
<keyword evidence="2" id="KW-0342">GTP-binding</keyword>
<dbReference type="PANTHER" id="PTHR47977">
    <property type="entry name" value="RAS-RELATED PROTEIN RAB"/>
    <property type="match status" value="1"/>
</dbReference>